<keyword evidence="1" id="KW-0723">Serine/threonine-protein kinase</keyword>
<evidence type="ECO:0000256" key="1">
    <source>
        <dbReference type="ARBA" id="ARBA00022527"/>
    </source>
</evidence>
<dbReference type="OrthoDB" id="4166172at2"/>
<reference evidence="3 4" key="1">
    <citation type="journal article" date="2012" name="J. Bacteriol.">
        <title>Genome sequence of the bacterium Streptomyces davawensis JCM 4913 and heterologous production of the unique antibiotic roseoflavin.</title>
        <authorList>
            <person name="Jankowitsch F."/>
            <person name="Schwarz J."/>
            <person name="Ruckert C."/>
            <person name="Gust B."/>
            <person name="Szczepanowski R."/>
            <person name="Blom J."/>
            <person name="Pelzer S."/>
            <person name="Kalinowski J."/>
            <person name="Mack M."/>
        </authorList>
    </citation>
    <scope>NUCLEOTIDE SEQUENCE [LARGE SCALE GENOMIC DNA]</scope>
    <source>
        <strain evidence="4">DSM 101723 / JCM 4913 / KCC S-0913 / 768</strain>
    </source>
</reference>
<dbReference type="eggNOG" id="COG2172">
    <property type="taxonomic scope" value="Bacteria"/>
</dbReference>
<dbReference type="PANTHER" id="PTHR35526:SF3">
    <property type="entry name" value="ANTI-SIGMA-F FACTOR RSBW"/>
    <property type="match status" value="1"/>
</dbReference>
<dbReference type="Gene3D" id="3.30.565.10">
    <property type="entry name" value="Histidine kinase-like ATPase, C-terminal domain"/>
    <property type="match status" value="1"/>
</dbReference>
<proteinExistence type="predicted"/>
<dbReference type="GO" id="GO:0004674">
    <property type="term" value="F:protein serine/threonine kinase activity"/>
    <property type="evidence" value="ECO:0007669"/>
    <property type="project" value="UniProtKB-KW"/>
</dbReference>
<dbReference type="PATRIC" id="fig|1214101.3.peg.7851"/>
<keyword evidence="1" id="KW-0808">Transferase</keyword>
<protein>
    <recommendedName>
        <fullName evidence="2">Histidine kinase/HSP90-like ATPase domain-containing protein</fullName>
    </recommendedName>
</protein>
<dbReference type="SUPFAM" id="SSF55874">
    <property type="entry name" value="ATPase domain of HSP90 chaperone/DNA topoisomerase II/histidine kinase"/>
    <property type="match status" value="1"/>
</dbReference>
<name>K4REU2_STRDJ</name>
<dbReference type="HOGENOM" id="CLU_090336_4_0_11"/>
<evidence type="ECO:0000313" key="4">
    <source>
        <dbReference type="Proteomes" id="UP000008043"/>
    </source>
</evidence>
<accession>K4REU2</accession>
<dbReference type="PANTHER" id="PTHR35526">
    <property type="entry name" value="ANTI-SIGMA-F FACTOR RSBW-RELATED"/>
    <property type="match status" value="1"/>
</dbReference>
<dbReference type="CDD" id="cd16936">
    <property type="entry name" value="HATPase_RsbW-like"/>
    <property type="match status" value="1"/>
</dbReference>
<dbReference type="AlphaFoldDB" id="K4REU2"/>
<dbReference type="Proteomes" id="UP000008043">
    <property type="component" value="Chromosome"/>
</dbReference>
<feature type="domain" description="Histidine kinase/HSP90-like ATPase" evidence="2">
    <location>
        <begin position="26"/>
        <end position="134"/>
    </location>
</feature>
<gene>
    <name evidence="3" type="ORF">BN159_7753</name>
</gene>
<organism evidence="3 4">
    <name type="scientific">Streptomyces davaonensis (strain DSM 101723 / JCM 4913 / KCC S-0913 / 768)</name>
    <dbReference type="NCBI Taxonomy" id="1214101"/>
    <lineage>
        <taxon>Bacteria</taxon>
        <taxon>Bacillati</taxon>
        <taxon>Actinomycetota</taxon>
        <taxon>Actinomycetes</taxon>
        <taxon>Kitasatosporales</taxon>
        <taxon>Streptomycetaceae</taxon>
        <taxon>Streptomyces</taxon>
    </lineage>
</organism>
<keyword evidence="4" id="KW-1185">Reference proteome</keyword>
<sequence length="144" mass="15350">MSPATAVAPAATKALPQTSRAFDVVFTSDPACVSQARRTTRAFLGLWNVNGELAENIVLAVSELVTNAVEHGTGDVGLRVRYDDDELRIEVTDGNPTPAELRAVGAEAVSGRGLFLVAVLARKWGVSKDGKTTWCVFRVPGRRA</sequence>
<evidence type="ECO:0000313" key="3">
    <source>
        <dbReference type="EMBL" id="CCK32132.1"/>
    </source>
</evidence>
<dbReference type="STRING" id="1214101.BN159_7753"/>
<dbReference type="EMBL" id="HE971709">
    <property type="protein sequence ID" value="CCK32132.1"/>
    <property type="molecule type" value="Genomic_DNA"/>
</dbReference>
<dbReference type="InterPro" id="IPR050267">
    <property type="entry name" value="Anti-sigma-factor_SerPK"/>
</dbReference>
<dbReference type="KEGG" id="sdv:BN159_7753"/>
<keyword evidence="1" id="KW-0418">Kinase</keyword>
<dbReference type="InterPro" id="IPR003594">
    <property type="entry name" value="HATPase_dom"/>
</dbReference>
<dbReference type="Pfam" id="PF13581">
    <property type="entry name" value="HATPase_c_2"/>
    <property type="match status" value="1"/>
</dbReference>
<dbReference type="InterPro" id="IPR036890">
    <property type="entry name" value="HATPase_C_sf"/>
</dbReference>
<evidence type="ECO:0000259" key="2">
    <source>
        <dbReference type="Pfam" id="PF13581"/>
    </source>
</evidence>
<dbReference type="RefSeq" id="WP_015662458.1">
    <property type="nucleotide sequence ID" value="NC_020504.1"/>
</dbReference>